<protein>
    <submittedName>
        <fullName evidence="1">Uncharacterized protein</fullName>
    </submittedName>
</protein>
<proteinExistence type="predicted"/>
<dbReference type="Proteomes" id="UP000054821">
    <property type="component" value="Unassembled WGS sequence"/>
</dbReference>
<sequence>MDQLDENGLTRRKNERKVNKFLDTELWVGETRQPIRVAGKEAVDRRNPYGYESVKFICDAMNDFELDDFQKRIVFDELKWLFMCKTCNVGKEASRFKSPNPFDIKVQKDFISLESLDACKKCRRG</sequence>
<reference evidence="1 4" key="2">
    <citation type="submission" date="2017-02" db="EMBL/GenBank/DDBJ databases">
        <title>Genomes of Trichoderma spp. with biocontrol activity.</title>
        <authorList>
            <person name="Gardiner D."/>
            <person name="Kazan K."/>
            <person name="Vos C."/>
            <person name="Harvey P."/>
        </authorList>
    </citation>
    <scope>NUCLEOTIDE SEQUENCE [LARGE SCALE GENOMIC DNA]</scope>
    <source>
        <strain evidence="1 4">A5MH</strain>
    </source>
</reference>
<dbReference type="GeneID" id="29984642"/>
<evidence type="ECO:0000313" key="3">
    <source>
        <dbReference type="Proteomes" id="UP000054821"/>
    </source>
</evidence>
<gene>
    <name evidence="2" type="ORF">TGAM01_v204541</name>
    <name evidence="1" type="ORF">TGAMA5MH_02771</name>
</gene>
<organism evidence="1 4">
    <name type="scientific">Trichoderma gamsii</name>
    <dbReference type="NCBI Taxonomy" id="398673"/>
    <lineage>
        <taxon>Eukaryota</taxon>
        <taxon>Fungi</taxon>
        <taxon>Dikarya</taxon>
        <taxon>Ascomycota</taxon>
        <taxon>Pezizomycotina</taxon>
        <taxon>Sordariomycetes</taxon>
        <taxon>Hypocreomycetidae</taxon>
        <taxon>Hypocreales</taxon>
        <taxon>Hypocreaceae</taxon>
        <taxon>Trichoderma</taxon>
    </lineage>
</organism>
<dbReference type="RefSeq" id="XP_018662372.1">
    <property type="nucleotide sequence ID" value="XM_018804559.1"/>
</dbReference>
<keyword evidence="3" id="KW-1185">Reference proteome</keyword>
<dbReference type="Proteomes" id="UP000236546">
    <property type="component" value="Unassembled WGS sequence"/>
</dbReference>
<reference evidence="2" key="3">
    <citation type="submission" date="2017-08" db="EMBL/GenBank/DDBJ databases">
        <title>Trichoderma gamsii strain T6085, whole genome shotgun sequencing project.</title>
        <authorList>
            <person name="Baroncelli R."/>
        </authorList>
    </citation>
    <scope>NUCLEOTIDE SEQUENCE</scope>
    <source>
        <strain evidence="2">T6085</strain>
    </source>
</reference>
<accession>A0A0W7VSF7</accession>
<comment type="caution">
    <text evidence="1">The sequence shown here is derived from an EMBL/GenBank/DDBJ whole genome shotgun (WGS) entry which is preliminary data.</text>
</comment>
<evidence type="ECO:0000313" key="2">
    <source>
        <dbReference type="EMBL" id="PON26531.1"/>
    </source>
</evidence>
<dbReference type="EMBL" id="MTYH01000024">
    <property type="protein sequence ID" value="PNP45548.1"/>
    <property type="molecule type" value="Genomic_DNA"/>
</dbReference>
<dbReference type="AlphaFoldDB" id="A0A0W7VSF7"/>
<evidence type="ECO:0000313" key="1">
    <source>
        <dbReference type="EMBL" id="PNP45548.1"/>
    </source>
</evidence>
<reference evidence="2 3" key="1">
    <citation type="journal article" date="2016" name="Genome Announc.">
        <title>Draft Whole-Genome Sequence of Trichoderma gamsii T6085, a Promising Biocontrol Agent of Fusarium Head Blight on Wheat.</title>
        <authorList>
            <person name="Baroncelli R."/>
            <person name="Zapparata A."/>
            <person name="Piaggeschi G."/>
            <person name="Sarrocco S."/>
            <person name="Vannacci G."/>
        </authorList>
    </citation>
    <scope>NUCLEOTIDE SEQUENCE [LARGE SCALE GENOMIC DNA]</scope>
    <source>
        <strain evidence="2 3">T6085</strain>
    </source>
</reference>
<dbReference type="EMBL" id="JPDN02000013">
    <property type="protein sequence ID" value="PON26531.1"/>
    <property type="molecule type" value="Genomic_DNA"/>
</dbReference>
<name>A0A0W7VSF7_9HYPO</name>
<evidence type="ECO:0000313" key="4">
    <source>
        <dbReference type="Proteomes" id="UP000236546"/>
    </source>
</evidence>